<evidence type="ECO:0000256" key="8">
    <source>
        <dbReference type="ARBA" id="ARBA00023163"/>
    </source>
</evidence>
<protein>
    <submittedName>
        <fullName evidence="11">Uncharacterized protein</fullName>
    </submittedName>
</protein>
<dbReference type="GO" id="GO:0008270">
    <property type="term" value="F:zinc ion binding"/>
    <property type="evidence" value="ECO:0007669"/>
    <property type="project" value="UniProtKB-KW"/>
</dbReference>
<accession>A0A7R8W7D1</accession>
<proteinExistence type="inferred from homology"/>
<evidence type="ECO:0000256" key="5">
    <source>
        <dbReference type="ARBA" id="ARBA00022771"/>
    </source>
</evidence>
<dbReference type="EMBL" id="OB660798">
    <property type="protein sequence ID" value="CAD7226304.1"/>
    <property type="molecule type" value="Genomic_DNA"/>
</dbReference>
<dbReference type="PROSITE" id="PS50157">
    <property type="entry name" value="ZINC_FINGER_C2H2_2"/>
    <property type="match status" value="10"/>
</dbReference>
<evidence type="ECO:0000256" key="7">
    <source>
        <dbReference type="ARBA" id="ARBA00023015"/>
    </source>
</evidence>
<dbReference type="FunFam" id="3.30.160.60:FF:000193">
    <property type="entry name" value="Zinc finger protein 300"/>
    <property type="match status" value="1"/>
</dbReference>
<evidence type="ECO:0000256" key="2">
    <source>
        <dbReference type="ARBA" id="ARBA00006991"/>
    </source>
</evidence>
<dbReference type="Pfam" id="PF00096">
    <property type="entry name" value="zf-C2H2"/>
    <property type="match status" value="8"/>
</dbReference>
<feature type="compositionally biased region" description="Basic and acidic residues" evidence="10">
    <location>
        <begin position="111"/>
        <end position="122"/>
    </location>
</feature>
<keyword evidence="7" id="KW-0805">Transcription regulation</keyword>
<keyword evidence="3" id="KW-0479">Metal-binding</keyword>
<keyword evidence="4" id="KW-0677">Repeat</keyword>
<evidence type="ECO:0000256" key="9">
    <source>
        <dbReference type="ARBA" id="ARBA00023242"/>
    </source>
</evidence>
<dbReference type="InterPro" id="IPR036236">
    <property type="entry name" value="Znf_C2H2_sf"/>
</dbReference>
<sequence>MKEVEKPCLVGEIKAAFKEALSFLVQELKLSKINGSSGEEESDHPEEQPNDSELSSVDSTEDASNEDASNSSPVPGDLVVAEWREVDLKPDLPDQAKNKVGDLAPEPASSEGRKLRGLEGRRRQQREKKKWKCVQCSEAFPTRQRLSSHDCPQAVGVELVEDEPEDDDEDDVDDKVQVRRRGGVHTCGTCGKRFKQRFSMRKHAAREHEGGLDKHPEFSKPVTCEVCNRVFPFHRIYQHRKSHRQKSYPCEMCGKELCTPQAMRRHMAVIHNGDQAKRVQCEFCGKDVREIDLRIHVSEYHPKMSLKCLICDKEYSTKSSFRKHQESAHEGGGRFVCATCGKNFVTNQRLRVHERTHSAQKPHVCETCGAGFANPLTLKSHVAREHEGGYENDPELSRPVSCEVCGKVMPFYRIYHHRKNHKKYPCKVCGIELSCPQSVRKHTALIHNQGETDRVECEVCGKILLAFRLKTHMSQYHTDAASLKCSLCSKEFKTKANLASHKRYTHVEEAKHVCSICGKKWATISKLRIHEDSHSDVKRHICGNCGKAFKYSAQLSLHVRVDHEGQVPFKCKECGKVYRTRQRLNDHMNLHLGIKPCVCSICGETFATSSSLDSHRKKHRFSQAGDLSA</sequence>
<dbReference type="PROSITE" id="PS00028">
    <property type="entry name" value="ZINC_FINGER_C2H2_1"/>
    <property type="match status" value="11"/>
</dbReference>
<dbReference type="PANTHER" id="PTHR24376:SF235">
    <property type="entry name" value="C2H2-TYPE DOMAIN-CONTAINING PROTEIN"/>
    <property type="match status" value="1"/>
</dbReference>
<evidence type="ECO:0000256" key="1">
    <source>
        <dbReference type="ARBA" id="ARBA00004123"/>
    </source>
</evidence>
<dbReference type="PANTHER" id="PTHR24376">
    <property type="entry name" value="ZINC FINGER PROTEIN"/>
    <property type="match status" value="1"/>
</dbReference>
<feature type="region of interest" description="Disordered" evidence="10">
    <location>
        <begin position="34"/>
        <end position="123"/>
    </location>
</feature>
<evidence type="ECO:0000256" key="10">
    <source>
        <dbReference type="SAM" id="MobiDB-lite"/>
    </source>
</evidence>
<dbReference type="SUPFAM" id="SSF57667">
    <property type="entry name" value="beta-beta-alpha zinc fingers"/>
    <property type="match status" value="7"/>
</dbReference>
<dbReference type="Gene3D" id="3.30.160.60">
    <property type="entry name" value="Classic Zinc Finger"/>
    <property type="match status" value="9"/>
</dbReference>
<keyword evidence="6" id="KW-0862">Zinc</keyword>
<feature type="compositionally biased region" description="Acidic residues" evidence="10">
    <location>
        <begin position="38"/>
        <end position="50"/>
    </location>
</feature>
<feature type="compositionally biased region" description="Basic and acidic residues" evidence="10">
    <location>
        <begin position="82"/>
        <end position="100"/>
    </location>
</feature>
<dbReference type="InterPro" id="IPR013087">
    <property type="entry name" value="Znf_C2H2_type"/>
</dbReference>
<gene>
    <name evidence="11" type="ORF">CTOB1V02_LOCUS4225</name>
</gene>
<evidence type="ECO:0000256" key="3">
    <source>
        <dbReference type="ARBA" id="ARBA00022723"/>
    </source>
</evidence>
<evidence type="ECO:0000313" key="11">
    <source>
        <dbReference type="EMBL" id="CAD7226304.1"/>
    </source>
</evidence>
<keyword evidence="8" id="KW-0804">Transcription</keyword>
<dbReference type="GO" id="GO:0005634">
    <property type="term" value="C:nucleus"/>
    <property type="evidence" value="ECO:0007669"/>
    <property type="project" value="UniProtKB-SubCell"/>
</dbReference>
<organism evidence="11">
    <name type="scientific">Cyprideis torosa</name>
    <dbReference type="NCBI Taxonomy" id="163714"/>
    <lineage>
        <taxon>Eukaryota</taxon>
        <taxon>Metazoa</taxon>
        <taxon>Ecdysozoa</taxon>
        <taxon>Arthropoda</taxon>
        <taxon>Crustacea</taxon>
        <taxon>Oligostraca</taxon>
        <taxon>Ostracoda</taxon>
        <taxon>Podocopa</taxon>
        <taxon>Podocopida</taxon>
        <taxon>Cytherocopina</taxon>
        <taxon>Cytheroidea</taxon>
        <taxon>Cytherideidae</taxon>
        <taxon>Cyprideis</taxon>
    </lineage>
</organism>
<keyword evidence="9" id="KW-0539">Nucleus</keyword>
<dbReference type="SMART" id="SM00355">
    <property type="entry name" value="ZnF_C2H2"/>
    <property type="match status" value="15"/>
</dbReference>
<keyword evidence="5" id="KW-0863">Zinc-finger</keyword>
<reference evidence="11" key="1">
    <citation type="submission" date="2020-11" db="EMBL/GenBank/DDBJ databases">
        <authorList>
            <person name="Tran Van P."/>
        </authorList>
    </citation>
    <scope>NUCLEOTIDE SEQUENCE</scope>
</reference>
<dbReference type="OrthoDB" id="8117402at2759"/>
<comment type="similarity">
    <text evidence="2">Belongs to the krueppel C2H2-type zinc-finger protein family.</text>
</comment>
<name>A0A7R8W7D1_9CRUS</name>
<evidence type="ECO:0000256" key="4">
    <source>
        <dbReference type="ARBA" id="ARBA00022737"/>
    </source>
</evidence>
<dbReference type="AlphaFoldDB" id="A0A7R8W7D1"/>
<dbReference type="FunFam" id="3.30.160.60:FF:000100">
    <property type="entry name" value="Zinc finger 45-like"/>
    <property type="match status" value="1"/>
</dbReference>
<evidence type="ECO:0000256" key="6">
    <source>
        <dbReference type="ARBA" id="ARBA00022833"/>
    </source>
</evidence>
<comment type="subcellular location">
    <subcellularLocation>
        <location evidence="1">Nucleus</location>
    </subcellularLocation>
</comment>